<evidence type="ECO:0000313" key="2">
    <source>
        <dbReference type="EMBL" id="MCJ2379672.1"/>
    </source>
</evidence>
<comment type="caution">
    <text evidence="2">The sequence shown here is derived from an EMBL/GenBank/DDBJ whole genome shotgun (WGS) entry which is preliminary data.</text>
</comment>
<sequence length="151" mass="16853">MKMKGLFLAGLLWMTATGMQARGIEHFMDELASQQEVTRVSLGAAAMALGSMFTDTYGVKHIDVLCLEHCSDEVRTKFGQAIADLHDPDFEPLVSHSENGERTKILVKIKDEMIREMVICHVDDEVAVVRLKGKIKPSDIEQVIQDHGSDR</sequence>
<keyword evidence="3" id="KW-1185">Reference proteome</keyword>
<accession>A0ABT0BY24</accession>
<organism evidence="2 3">
    <name type="scientific">Parabacteroides faecalis</name>
    <dbReference type="NCBI Taxonomy" id="2924040"/>
    <lineage>
        <taxon>Bacteria</taxon>
        <taxon>Pseudomonadati</taxon>
        <taxon>Bacteroidota</taxon>
        <taxon>Bacteroidia</taxon>
        <taxon>Bacteroidales</taxon>
        <taxon>Tannerellaceae</taxon>
        <taxon>Parabacteroides</taxon>
    </lineage>
</organism>
<proteinExistence type="predicted"/>
<feature type="signal peptide" evidence="1">
    <location>
        <begin position="1"/>
        <end position="21"/>
    </location>
</feature>
<protein>
    <submittedName>
        <fullName evidence="2">DUF4252 domain-containing protein</fullName>
    </submittedName>
</protein>
<dbReference type="Proteomes" id="UP001165444">
    <property type="component" value="Unassembled WGS sequence"/>
</dbReference>
<dbReference type="Pfam" id="PF14060">
    <property type="entry name" value="DUF4252"/>
    <property type="match status" value="1"/>
</dbReference>
<reference evidence="2 3" key="1">
    <citation type="submission" date="2022-03" db="EMBL/GenBank/DDBJ databases">
        <title>Parabacteroides sp. nov. isolated from swine feces.</title>
        <authorList>
            <person name="Bak J.E."/>
        </authorList>
    </citation>
    <scope>NUCLEOTIDE SEQUENCE [LARGE SCALE GENOMIC DNA]</scope>
    <source>
        <strain evidence="2 3">AGMB00274</strain>
    </source>
</reference>
<feature type="chain" id="PRO_5046584555" evidence="1">
    <location>
        <begin position="22"/>
        <end position="151"/>
    </location>
</feature>
<dbReference type="EMBL" id="JAKZMM010000006">
    <property type="protein sequence ID" value="MCJ2379672.1"/>
    <property type="molecule type" value="Genomic_DNA"/>
</dbReference>
<evidence type="ECO:0000256" key="1">
    <source>
        <dbReference type="SAM" id="SignalP"/>
    </source>
</evidence>
<name>A0ABT0BY24_9BACT</name>
<dbReference type="InterPro" id="IPR025348">
    <property type="entry name" value="DUF4252"/>
</dbReference>
<evidence type="ECO:0000313" key="3">
    <source>
        <dbReference type="Proteomes" id="UP001165444"/>
    </source>
</evidence>
<gene>
    <name evidence="2" type="ORF">MUN53_03465</name>
</gene>
<dbReference type="RefSeq" id="WP_243323416.1">
    <property type="nucleotide sequence ID" value="NZ_JAKZMM010000006.1"/>
</dbReference>
<keyword evidence="1" id="KW-0732">Signal</keyword>